<dbReference type="AlphaFoldDB" id="A0A4V2NME5"/>
<protein>
    <submittedName>
        <fullName evidence="2">Uncharacterized protein</fullName>
    </submittedName>
</protein>
<dbReference type="RefSeq" id="WP_131150200.1">
    <property type="nucleotide sequence ID" value="NZ_SJTG01000001.1"/>
</dbReference>
<keyword evidence="3" id="KW-1185">Reference proteome</keyword>
<feature type="region of interest" description="Disordered" evidence="1">
    <location>
        <begin position="1"/>
        <end position="27"/>
    </location>
</feature>
<name>A0A4V2NME5_9GAMM</name>
<dbReference type="EMBL" id="SJTG01000001">
    <property type="protein sequence ID" value="TCI13017.1"/>
    <property type="molecule type" value="Genomic_DNA"/>
</dbReference>
<comment type="caution">
    <text evidence="2">The sequence shown here is derived from an EMBL/GenBank/DDBJ whole genome shotgun (WGS) entry which is preliminary data.</text>
</comment>
<proteinExistence type="predicted"/>
<evidence type="ECO:0000313" key="3">
    <source>
        <dbReference type="Proteomes" id="UP000291822"/>
    </source>
</evidence>
<dbReference type="Proteomes" id="UP000291822">
    <property type="component" value="Unassembled WGS sequence"/>
</dbReference>
<gene>
    <name evidence="2" type="ORF">EZM97_06835</name>
</gene>
<reference evidence="2 3" key="1">
    <citation type="submission" date="2019-02" db="EMBL/GenBank/DDBJ databases">
        <title>Dyella amyloliquefaciens sp. nov., isolated from forest soil.</title>
        <authorList>
            <person name="Gao Z.-H."/>
            <person name="Qiu L.-H."/>
        </authorList>
    </citation>
    <scope>NUCLEOTIDE SEQUENCE [LARGE SCALE GENOMIC DNA]</scope>
    <source>
        <strain evidence="2 3">KACC 12747</strain>
    </source>
</reference>
<sequence>MATKLPRGLDGRTRDQNPPKAGEIRQKRGDTKVATLRREYGEGFAAGIRSDAKLETVRERTGKSLHQLVHDMPKKK</sequence>
<feature type="compositionally biased region" description="Basic and acidic residues" evidence="1">
    <location>
        <begin position="7"/>
        <end position="27"/>
    </location>
</feature>
<evidence type="ECO:0000256" key="1">
    <source>
        <dbReference type="SAM" id="MobiDB-lite"/>
    </source>
</evidence>
<organism evidence="2 3">
    <name type="scientific">Dyella soli</name>
    <dbReference type="NCBI Taxonomy" id="522319"/>
    <lineage>
        <taxon>Bacteria</taxon>
        <taxon>Pseudomonadati</taxon>
        <taxon>Pseudomonadota</taxon>
        <taxon>Gammaproteobacteria</taxon>
        <taxon>Lysobacterales</taxon>
        <taxon>Rhodanobacteraceae</taxon>
        <taxon>Dyella</taxon>
    </lineage>
</organism>
<accession>A0A4V2NME5</accession>
<evidence type="ECO:0000313" key="2">
    <source>
        <dbReference type="EMBL" id="TCI13017.1"/>
    </source>
</evidence>